<keyword evidence="1" id="KW-0863">Zinc-finger</keyword>
<dbReference type="InterPro" id="IPR036236">
    <property type="entry name" value="Znf_C2H2_sf"/>
</dbReference>
<keyword evidence="3" id="KW-0418">Kinase</keyword>
<dbReference type="InterPro" id="IPR013087">
    <property type="entry name" value="Znf_C2H2_type"/>
</dbReference>
<comment type="caution">
    <text evidence="3">The sequence shown here is derived from an EMBL/GenBank/DDBJ whole genome shotgun (WGS) entry which is preliminary data.</text>
</comment>
<dbReference type="EC" id="4.1.1.49" evidence="3"/>
<dbReference type="AlphaFoldDB" id="A0A9W8VQ41"/>
<sequence>MSISDLEFCPGLLEGTIGDLDLTAEQLETIAAQVKDRRRLYINDYLVTYRQDAMADEKNAALVSNASMEPAIERLTIRVNKMAEGIDRKYRCDVCGYSTDVKGSLVRHLAGEMHLKRVAAAAAGPSPST</sequence>
<dbReference type="SMART" id="SM00355">
    <property type="entry name" value="ZnF_C2H2"/>
    <property type="match status" value="1"/>
</dbReference>
<keyword evidence="3" id="KW-0456">Lyase</keyword>
<gene>
    <name evidence="3" type="primary">PCK1_1</name>
    <name evidence="3" type="ORF">NW762_000224</name>
</gene>
<dbReference type="Proteomes" id="UP001152049">
    <property type="component" value="Unassembled WGS sequence"/>
</dbReference>
<keyword evidence="1" id="KW-0479">Metal-binding</keyword>
<accession>A0A9W8VQ41</accession>
<dbReference type="GO" id="GO:0008270">
    <property type="term" value="F:zinc ion binding"/>
    <property type="evidence" value="ECO:0007669"/>
    <property type="project" value="UniProtKB-KW"/>
</dbReference>
<name>A0A9W8VQ41_9HYPO</name>
<dbReference type="SUPFAM" id="SSF57667">
    <property type="entry name" value="beta-beta-alpha zinc fingers"/>
    <property type="match status" value="1"/>
</dbReference>
<feature type="domain" description="C2H2-type" evidence="2">
    <location>
        <begin position="90"/>
        <end position="119"/>
    </location>
</feature>
<dbReference type="GO" id="GO:0016301">
    <property type="term" value="F:kinase activity"/>
    <property type="evidence" value="ECO:0007669"/>
    <property type="project" value="UniProtKB-KW"/>
</dbReference>
<keyword evidence="3" id="KW-0808">Transferase</keyword>
<protein>
    <submittedName>
        <fullName evidence="3">Protein kinase C-like 1</fullName>
        <ecNumber evidence="3">4.1.1.49</ecNumber>
    </submittedName>
</protein>
<proteinExistence type="predicted"/>
<evidence type="ECO:0000256" key="1">
    <source>
        <dbReference type="PROSITE-ProRule" id="PRU00042"/>
    </source>
</evidence>
<dbReference type="GO" id="GO:0004612">
    <property type="term" value="F:phosphoenolpyruvate carboxykinase (ATP) activity"/>
    <property type="evidence" value="ECO:0007669"/>
    <property type="project" value="UniProtKB-EC"/>
</dbReference>
<organism evidence="3 4">
    <name type="scientific">Fusarium torreyae</name>
    <dbReference type="NCBI Taxonomy" id="1237075"/>
    <lineage>
        <taxon>Eukaryota</taxon>
        <taxon>Fungi</taxon>
        <taxon>Dikarya</taxon>
        <taxon>Ascomycota</taxon>
        <taxon>Pezizomycotina</taxon>
        <taxon>Sordariomycetes</taxon>
        <taxon>Hypocreomycetidae</taxon>
        <taxon>Hypocreales</taxon>
        <taxon>Nectriaceae</taxon>
        <taxon>Fusarium</taxon>
    </lineage>
</organism>
<dbReference type="PROSITE" id="PS50157">
    <property type="entry name" value="ZINC_FINGER_C2H2_2"/>
    <property type="match status" value="1"/>
</dbReference>
<evidence type="ECO:0000259" key="2">
    <source>
        <dbReference type="PROSITE" id="PS50157"/>
    </source>
</evidence>
<keyword evidence="4" id="KW-1185">Reference proteome</keyword>
<dbReference type="EMBL" id="JAOQAZ010000001">
    <property type="protein sequence ID" value="KAJ4271520.1"/>
    <property type="molecule type" value="Genomic_DNA"/>
</dbReference>
<evidence type="ECO:0000313" key="4">
    <source>
        <dbReference type="Proteomes" id="UP001152049"/>
    </source>
</evidence>
<keyword evidence="1" id="KW-0862">Zinc</keyword>
<evidence type="ECO:0000313" key="3">
    <source>
        <dbReference type="EMBL" id="KAJ4271520.1"/>
    </source>
</evidence>
<reference evidence="3" key="1">
    <citation type="submission" date="2022-09" db="EMBL/GenBank/DDBJ databases">
        <title>Fusarium specimens isolated from Avocado Roots.</title>
        <authorList>
            <person name="Stajich J."/>
            <person name="Roper C."/>
            <person name="Heimlech-Rivalta G."/>
        </authorList>
    </citation>
    <scope>NUCLEOTIDE SEQUENCE</scope>
    <source>
        <strain evidence="3">CF00136</strain>
    </source>
</reference>
<dbReference type="OrthoDB" id="3942339at2759"/>